<dbReference type="Proteomes" id="UP000053766">
    <property type="component" value="Unassembled WGS sequence"/>
</dbReference>
<evidence type="ECO:0000256" key="1">
    <source>
        <dbReference type="SAM" id="SignalP"/>
    </source>
</evidence>
<reference evidence="3" key="2">
    <citation type="journal article" date="2016" name="Sci. Rep.">
        <title>Dictyocaulus viviparus genome, variome and transcriptome elucidate lungworm biology and support future intervention.</title>
        <authorList>
            <person name="McNulty S.N."/>
            <person name="Strube C."/>
            <person name="Rosa B.A."/>
            <person name="Martin J.C."/>
            <person name="Tyagi R."/>
            <person name="Choi Y.J."/>
            <person name="Wang Q."/>
            <person name="Hallsworth Pepin K."/>
            <person name="Zhang X."/>
            <person name="Ozersky P."/>
            <person name="Wilson R.K."/>
            <person name="Sternberg P.W."/>
            <person name="Gasser R.B."/>
            <person name="Mitreva M."/>
        </authorList>
    </citation>
    <scope>NUCLEOTIDE SEQUENCE [LARGE SCALE GENOMIC DNA]</scope>
    <source>
        <strain evidence="3">HannoverDv2000</strain>
    </source>
</reference>
<protein>
    <submittedName>
        <fullName evidence="2">Sulfur globule protein CV3 family protein</fullName>
    </submittedName>
</protein>
<dbReference type="EMBL" id="KN716613">
    <property type="protein sequence ID" value="KJH42893.1"/>
    <property type="molecule type" value="Genomic_DNA"/>
</dbReference>
<reference evidence="2 3" key="1">
    <citation type="submission" date="2013-11" db="EMBL/GenBank/DDBJ databases">
        <title>Draft genome of the bovine lungworm Dictyocaulus viviparus.</title>
        <authorList>
            <person name="Mitreva M."/>
        </authorList>
    </citation>
    <scope>NUCLEOTIDE SEQUENCE [LARGE SCALE GENOMIC DNA]</scope>
    <source>
        <strain evidence="2 3">HannoverDv2000</strain>
    </source>
</reference>
<evidence type="ECO:0000313" key="2">
    <source>
        <dbReference type="EMBL" id="KJH42893.1"/>
    </source>
</evidence>
<organism evidence="2 3">
    <name type="scientific">Dictyocaulus viviparus</name>
    <name type="common">Bovine lungworm</name>
    <dbReference type="NCBI Taxonomy" id="29172"/>
    <lineage>
        <taxon>Eukaryota</taxon>
        <taxon>Metazoa</taxon>
        <taxon>Ecdysozoa</taxon>
        <taxon>Nematoda</taxon>
        <taxon>Chromadorea</taxon>
        <taxon>Rhabditida</taxon>
        <taxon>Rhabditina</taxon>
        <taxon>Rhabditomorpha</taxon>
        <taxon>Strongyloidea</taxon>
        <taxon>Metastrongylidae</taxon>
        <taxon>Dictyocaulus</taxon>
    </lineage>
</organism>
<dbReference type="AlphaFoldDB" id="A0A0D8XE65"/>
<name>A0A0D8XE65_DICVI</name>
<evidence type="ECO:0000313" key="3">
    <source>
        <dbReference type="Proteomes" id="UP000053766"/>
    </source>
</evidence>
<gene>
    <name evidence="2" type="ORF">DICVIV_11107</name>
</gene>
<sequence length="87" mass="10300">MNQLSFCLLFSLLMVFSVLLTAHEMNANSLLNSMSKTVLRSKRQFGYYGWHRPWGPPWFRPWHHPWYRPWGGPYGGLWYGPWGGPPF</sequence>
<feature type="chain" id="PRO_5002335543" evidence="1">
    <location>
        <begin position="23"/>
        <end position="87"/>
    </location>
</feature>
<keyword evidence="3" id="KW-1185">Reference proteome</keyword>
<proteinExistence type="predicted"/>
<accession>A0A0D8XE65</accession>
<feature type="signal peptide" evidence="1">
    <location>
        <begin position="1"/>
        <end position="22"/>
    </location>
</feature>
<keyword evidence="1" id="KW-0732">Signal</keyword>